<evidence type="ECO:0000313" key="10">
    <source>
        <dbReference type="EMBL" id="QOU19541.1"/>
    </source>
</evidence>
<dbReference type="InterPro" id="IPR054734">
    <property type="entry name" value="PqqF-like_C_4"/>
</dbReference>
<dbReference type="RefSeq" id="XP_041136034.1">
    <property type="nucleotide sequence ID" value="XM_041282195.1"/>
</dbReference>
<dbReference type="Pfam" id="PF22456">
    <property type="entry name" value="PqqF-like_C_4"/>
    <property type="match status" value="1"/>
</dbReference>
<dbReference type="InterPro" id="IPR050626">
    <property type="entry name" value="Peptidase_M16"/>
</dbReference>
<evidence type="ECO:0000259" key="7">
    <source>
        <dbReference type="Pfam" id="PF00675"/>
    </source>
</evidence>
<dbReference type="GO" id="GO:0051603">
    <property type="term" value="P:proteolysis involved in protein catabolic process"/>
    <property type="evidence" value="ECO:0007669"/>
    <property type="project" value="TreeGrafter"/>
</dbReference>
<reference evidence="10" key="2">
    <citation type="journal article" name="BMC Genomics">
        <title>New genome assemblies reveal patterns of domestication and adaptation across Brettanomyces (Dekkera) species.</title>
        <authorList>
            <person name="Roach M.J."/>
            <person name="Borneman A.R."/>
        </authorList>
    </citation>
    <scope>NUCLEOTIDE SEQUENCE</scope>
    <source>
        <strain evidence="10">UCD 2041</strain>
    </source>
</reference>
<keyword evidence="4" id="KW-0378">Hydrolase</keyword>
<protein>
    <submittedName>
        <fullName evidence="10">Uncharacterized protein</fullName>
    </submittedName>
</protein>
<evidence type="ECO:0000256" key="4">
    <source>
        <dbReference type="ARBA" id="ARBA00022801"/>
    </source>
</evidence>
<keyword evidence="2" id="KW-0645">Protease</keyword>
<dbReference type="OrthoDB" id="952271at2759"/>
<evidence type="ECO:0000256" key="5">
    <source>
        <dbReference type="ARBA" id="ARBA00022833"/>
    </source>
</evidence>
<gene>
    <name evidence="10" type="ORF">BRETT_003690</name>
</gene>
<dbReference type="EMBL" id="CP063134">
    <property type="protein sequence ID" value="QOU19541.1"/>
    <property type="molecule type" value="Genomic_DNA"/>
</dbReference>
<keyword evidence="6" id="KW-0482">Metalloprotease</keyword>
<feature type="domain" description="Coenzyme PQQ synthesis protein F-like C-terminal lobe" evidence="9">
    <location>
        <begin position="883"/>
        <end position="956"/>
    </location>
</feature>
<keyword evidence="5" id="KW-0862">Zinc</keyword>
<sequence>MPTATNIQYFDEKFPVPFSAKGISHQFFRLNNGLTILIISDPTEQISAASLSVATGHHADPDGMSGLAHLCEHMVCVSSKEFPEIDKYKKMVYQSGGSCNAVTVGERTSFFFSIPTNSEKFEEILQIFATYFRHPLFNSDYANREVIAIDNEHEKNMTRPSRICFQGLRILSNRNSEFHRFSTGNYDTLSQLLSGNNATAILKEFFDTEYLPQHMTLTLKSSFSLNQLRKLAVSCFSELGNRTSSLGKLHMFKKSHKQLASPKQSVHNLDQLHITESVWLPRYEESPFNPENLNRCILINSTDSDPLMRLDFILNQSSLDLTPKELAIFKSFWCDILGSESRGSLNEILFDNHYISELITRVNFVSSTTSCLEIQLKPTALGINDLAKLIQYIFMSLSCICDDTDEKQVFQVAKMLSEHNGIELYNFYHSELNINTAGSIRVLSERLLSSFAMISQWFFSGSPNFDFSDHQFKGAFEEGEDCEQFWMNEAKRFMKFVKRICVPESMVFCLVCNQRLCKNLSWLPQKQNGTDIHYNFDYSIRTIPISYIMNMQQNSIEMSQLKLPKANIYAPSIIYLQTRQLGLMDKTTQSAANASLGFAVQNNSNSFLPRLFVSSDGYQVWIKKETDPVYVDKLLLSAEITFVSGSPTIYQVIALELLCIIVKTKLRKELYSALTVGYVYDIIPSFKGDAGLIIHIGGPKQYIYRLFERIIFELKDIVSNLRATVQNSEFRKARSSLLKKYATGETMPSHALASLGLMAIMEENTWLLEDRISALEDINLETTDDIYHELFEKAYITLFIQGDINKDNSLQIRKLLSSIHEVIKTFCGQQVKQPSTICLKAGSNFTCKAVCKDPSNAISYFIQCSMRNIQYSKALTRFAAFTLSNSLTRKLRFEYQIGYIVLVGLRVFRKVEGIHVTIMSGQLSPESIESKIEECITEWYNEILEKLDDEKFNRMYKSQFLYNKHGGNGALTSGGPSSITQNFLMSDPANSTLGKRHQGFWDQIVNRSYRFSHDTAGEDDIDISYIRKLTLDEFKSFIAKYILPSSRTRIKISAMVSSSASKEEIEEQLRPVRMYCFLSSLGLPIKKDKLEQILQESGSSKLALSKNLLRYYRKQGKSIRLILAGITKITADTSLSWRTKKSDDGTSQSSMATEINIHTLQEWQKTIGFIPCENLHEILAQFQK</sequence>
<dbReference type="InterPro" id="IPR011249">
    <property type="entry name" value="Metalloenz_LuxS/M16"/>
</dbReference>
<comment type="similarity">
    <text evidence="1">Belongs to the peptidase M16 family.</text>
</comment>
<evidence type="ECO:0000256" key="1">
    <source>
        <dbReference type="ARBA" id="ARBA00007261"/>
    </source>
</evidence>
<dbReference type="PANTHER" id="PTHR43690">
    <property type="entry name" value="NARDILYSIN"/>
    <property type="match status" value="1"/>
</dbReference>
<dbReference type="GO" id="GO:0004222">
    <property type="term" value="F:metalloendopeptidase activity"/>
    <property type="evidence" value="ECO:0007669"/>
    <property type="project" value="TreeGrafter"/>
</dbReference>
<dbReference type="Pfam" id="PF00675">
    <property type="entry name" value="Peptidase_M16"/>
    <property type="match status" value="1"/>
</dbReference>
<dbReference type="GeneID" id="64575613"/>
<reference evidence="10" key="1">
    <citation type="submission" date="2020-10" db="EMBL/GenBank/DDBJ databases">
        <authorList>
            <person name="Palmer J.M."/>
        </authorList>
    </citation>
    <scope>NUCLEOTIDE SEQUENCE</scope>
    <source>
        <strain evidence="10">UCD 2041</strain>
    </source>
</reference>
<dbReference type="Proteomes" id="UP000663131">
    <property type="component" value="Chromosome 6"/>
</dbReference>
<dbReference type="SUPFAM" id="SSF63411">
    <property type="entry name" value="LuxS/MPP-like metallohydrolase"/>
    <property type="match status" value="4"/>
</dbReference>
<evidence type="ECO:0000256" key="3">
    <source>
        <dbReference type="ARBA" id="ARBA00022723"/>
    </source>
</evidence>
<feature type="domain" description="Peptidase M16 middle/third" evidence="8">
    <location>
        <begin position="526"/>
        <end position="773"/>
    </location>
</feature>
<dbReference type="Gene3D" id="3.30.830.10">
    <property type="entry name" value="Metalloenzyme, LuxS/M16 peptidase-like"/>
    <property type="match status" value="4"/>
</dbReference>
<evidence type="ECO:0000256" key="6">
    <source>
        <dbReference type="ARBA" id="ARBA00023049"/>
    </source>
</evidence>
<dbReference type="AlphaFoldDB" id="A0A871RAB3"/>
<evidence type="ECO:0000259" key="8">
    <source>
        <dbReference type="Pfam" id="PF16187"/>
    </source>
</evidence>
<dbReference type="GO" id="GO:0043171">
    <property type="term" value="P:peptide catabolic process"/>
    <property type="evidence" value="ECO:0007669"/>
    <property type="project" value="TreeGrafter"/>
</dbReference>
<dbReference type="GO" id="GO:0046872">
    <property type="term" value="F:metal ion binding"/>
    <property type="evidence" value="ECO:0007669"/>
    <property type="project" value="UniProtKB-KW"/>
</dbReference>
<dbReference type="Pfam" id="PF16187">
    <property type="entry name" value="Peptidase_M16_M"/>
    <property type="match status" value="1"/>
</dbReference>
<keyword evidence="3" id="KW-0479">Metal-binding</keyword>
<evidence type="ECO:0000313" key="11">
    <source>
        <dbReference type="Proteomes" id="UP000663131"/>
    </source>
</evidence>
<dbReference type="GO" id="GO:0005739">
    <property type="term" value="C:mitochondrion"/>
    <property type="evidence" value="ECO:0007669"/>
    <property type="project" value="TreeGrafter"/>
</dbReference>
<feature type="domain" description="Peptidase M16 N-terminal" evidence="7">
    <location>
        <begin position="36"/>
        <end position="163"/>
    </location>
</feature>
<name>A0A871RAB3_DEKBR</name>
<organism evidence="10 11">
    <name type="scientific">Dekkera bruxellensis</name>
    <name type="common">Brettanomyces custersii</name>
    <dbReference type="NCBI Taxonomy" id="5007"/>
    <lineage>
        <taxon>Eukaryota</taxon>
        <taxon>Fungi</taxon>
        <taxon>Dikarya</taxon>
        <taxon>Ascomycota</taxon>
        <taxon>Saccharomycotina</taxon>
        <taxon>Pichiomycetes</taxon>
        <taxon>Pichiales</taxon>
        <taxon>Pichiaceae</taxon>
        <taxon>Brettanomyces</taxon>
    </lineage>
</organism>
<evidence type="ECO:0000256" key="2">
    <source>
        <dbReference type="ARBA" id="ARBA00022670"/>
    </source>
</evidence>
<evidence type="ECO:0000259" key="9">
    <source>
        <dbReference type="Pfam" id="PF22456"/>
    </source>
</evidence>
<accession>A0A871RAB3</accession>
<dbReference type="InterPro" id="IPR032632">
    <property type="entry name" value="Peptidase_M16_M"/>
</dbReference>
<dbReference type="PANTHER" id="PTHR43690:SF18">
    <property type="entry name" value="INSULIN-DEGRADING ENZYME-RELATED"/>
    <property type="match status" value="1"/>
</dbReference>
<dbReference type="GO" id="GO:0005829">
    <property type="term" value="C:cytosol"/>
    <property type="evidence" value="ECO:0007669"/>
    <property type="project" value="TreeGrafter"/>
</dbReference>
<dbReference type="InterPro" id="IPR011765">
    <property type="entry name" value="Pept_M16_N"/>
</dbReference>
<proteinExistence type="inferred from homology"/>
<dbReference type="KEGG" id="bbrx:BRETT_003690"/>